<comment type="caution">
    <text evidence="2">The sequence shown here is derived from an EMBL/GenBank/DDBJ whole genome shotgun (WGS) entry which is preliminary data.</text>
</comment>
<dbReference type="EMBL" id="JAUKUD010000002">
    <property type="protein sequence ID" value="KAK0751444.1"/>
    <property type="molecule type" value="Genomic_DNA"/>
</dbReference>
<gene>
    <name evidence="2" type="ORF">B0T18DRAFT_319950</name>
</gene>
<dbReference type="InterPro" id="IPR010730">
    <property type="entry name" value="HET"/>
</dbReference>
<dbReference type="Pfam" id="PF06985">
    <property type="entry name" value="HET"/>
    <property type="match status" value="1"/>
</dbReference>
<evidence type="ECO:0000259" key="1">
    <source>
        <dbReference type="Pfam" id="PF06985"/>
    </source>
</evidence>
<reference evidence="2" key="1">
    <citation type="submission" date="2023-06" db="EMBL/GenBank/DDBJ databases">
        <title>Genome-scale phylogeny and comparative genomics of the fungal order Sordariales.</title>
        <authorList>
            <consortium name="Lawrence Berkeley National Laboratory"/>
            <person name="Hensen N."/>
            <person name="Bonometti L."/>
            <person name="Westerberg I."/>
            <person name="Brannstrom I.O."/>
            <person name="Guillou S."/>
            <person name="Cros-Aarteil S."/>
            <person name="Calhoun S."/>
            <person name="Haridas S."/>
            <person name="Kuo A."/>
            <person name="Mondo S."/>
            <person name="Pangilinan J."/>
            <person name="Riley R."/>
            <person name="LaButti K."/>
            <person name="Andreopoulos B."/>
            <person name="Lipzen A."/>
            <person name="Chen C."/>
            <person name="Yanf M."/>
            <person name="Daum C."/>
            <person name="Ng V."/>
            <person name="Clum A."/>
            <person name="Steindorff A."/>
            <person name="Ohm R."/>
            <person name="Martin F."/>
            <person name="Silar P."/>
            <person name="Natvig D."/>
            <person name="Lalanne C."/>
            <person name="Gautier V."/>
            <person name="Ament-velasquez S.L."/>
            <person name="Kruys A."/>
            <person name="Hutchinson M.I."/>
            <person name="Powell A.J."/>
            <person name="Barry K."/>
            <person name="Miller A.N."/>
            <person name="Grigoriev I.V."/>
            <person name="Debuchy R."/>
            <person name="Gladieux P."/>
            <person name="Thoren M.H."/>
            <person name="Johannesson H."/>
        </authorList>
    </citation>
    <scope>NUCLEOTIDE SEQUENCE</scope>
    <source>
        <strain evidence="2">SMH3187-1</strain>
    </source>
</reference>
<keyword evidence="3" id="KW-1185">Reference proteome</keyword>
<sequence>MEWVALSYVWRLAVDSVPASSLVGRLPTGLRLPDMIPGLIVDAMKVVRGLGYRYLWVDRYCINQDDVAEKQEQIAQMDRIYRGAELTIIAAGDYNGLGGVGEDPATQRKPLGAVSFGPSMTLYETDPSPIAEVKRSAWFTRGWTFQEAILSRRRLFF</sequence>
<accession>A0AA40F580</accession>
<dbReference type="PANTHER" id="PTHR33112">
    <property type="entry name" value="DOMAIN PROTEIN, PUTATIVE-RELATED"/>
    <property type="match status" value="1"/>
</dbReference>
<dbReference type="PANTHER" id="PTHR33112:SF1">
    <property type="entry name" value="HETEROKARYON INCOMPATIBILITY DOMAIN-CONTAINING PROTEIN"/>
    <property type="match status" value="1"/>
</dbReference>
<dbReference type="Proteomes" id="UP001172155">
    <property type="component" value="Unassembled WGS sequence"/>
</dbReference>
<dbReference type="AlphaFoldDB" id="A0AA40F580"/>
<feature type="non-terminal residue" evidence="2">
    <location>
        <position position="157"/>
    </location>
</feature>
<organism evidence="2 3">
    <name type="scientific">Schizothecium vesticola</name>
    <dbReference type="NCBI Taxonomy" id="314040"/>
    <lineage>
        <taxon>Eukaryota</taxon>
        <taxon>Fungi</taxon>
        <taxon>Dikarya</taxon>
        <taxon>Ascomycota</taxon>
        <taxon>Pezizomycotina</taxon>
        <taxon>Sordariomycetes</taxon>
        <taxon>Sordariomycetidae</taxon>
        <taxon>Sordariales</taxon>
        <taxon>Schizotheciaceae</taxon>
        <taxon>Schizothecium</taxon>
    </lineage>
</organism>
<protein>
    <submittedName>
        <fullName evidence="2">Heterokaryon incompatibility</fullName>
    </submittedName>
</protein>
<name>A0AA40F580_9PEZI</name>
<evidence type="ECO:0000313" key="3">
    <source>
        <dbReference type="Proteomes" id="UP001172155"/>
    </source>
</evidence>
<feature type="domain" description="Heterokaryon incompatibility" evidence="1">
    <location>
        <begin position="3"/>
        <end position="147"/>
    </location>
</feature>
<evidence type="ECO:0000313" key="2">
    <source>
        <dbReference type="EMBL" id="KAK0751444.1"/>
    </source>
</evidence>
<proteinExistence type="predicted"/>